<feature type="binding site" evidence="9">
    <location>
        <position position="70"/>
    </location>
    <ligand>
        <name>4-amino-2-methyl-5-(diphosphooxymethyl)pyrimidine</name>
        <dbReference type="ChEBI" id="CHEBI:57841"/>
    </ligand>
</feature>
<evidence type="ECO:0000256" key="4">
    <source>
        <dbReference type="ARBA" id="ARBA00022842"/>
    </source>
</evidence>
<reference evidence="13 14" key="1">
    <citation type="submission" date="2021-03" db="EMBL/GenBank/DDBJ databases">
        <title>Genomic Encyclopedia of Type Strains, Phase IV (KMG-IV): sequencing the most valuable type-strain genomes for metagenomic binning, comparative biology and taxonomic classification.</title>
        <authorList>
            <person name="Goeker M."/>
        </authorList>
    </citation>
    <scope>NUCLEOTIDE SEQUENCE [LARGE SCALE GENOMIC DNA]</scope>
    <source>
        <strain evidence="13 14">DSM 27512</strain>
    </source>
</reference>
<evidence type="ECO:0000313" key="13">
    <source>
        <dbReference type="EMBL" id="MBP2027503.1"/>
    </source>
</evidence>
<dbReference type="Proteomes" id="UP001314903">
    <property type="component" value="Unassembled WGS sequence"/>
</dbReference>
<dbReference type="GO" id="GO:0004789">
    <property type="term" value="F:thiamine-phosphate diphosphorylase activity"/>
    <property type="evidence" value="ECO:0007669"/>
    <property type="project" value="UniProtKB-EC"/>
</dbReference>
<dbReference type="HAMAP" id="MF_00097">
    <property type="entry name" value="TMP_synthase"/>
    <property type="match status" value="1"/>
</dbReference>
<evidence type="ECO:0000256" key="5">
    <source>
        <dbReference type="ARBA" id="ARBA00022977"/>
    </source>
</evidence>
<comment type="caution">
    <text evidence="9">Lacks conserved residue(s) required for the propagation of feature annotation.</text>
</comment>
<keyword evidence="4 9" id="KW-0460">Magnesium</keyword>
<dbReference type="PANTHER" id="PTHR20857">
    <property type="entry name" value="THIAMINE-PHOSPHATE PYROPHOSPHORYLASE"/>
    <property type="match status" value="1"/>
</dbReference>
<comment type="similarity">
    <text evidence="9 10">Belongs to the thiamine-phosphate synthase family.</text>
</comment>
<dbReference type="Pfam" id="PF02581">
    <property type="entry name" value="TMP-TENI"/>
    <property type="match status" value="1"/>
</dbReference>
<comment type="catalytic activity">
    <reaction evidence="6 9 10">
        <text>4-methyl-5-(2-phosphooxyethyl)-thiazole + 4-amino-2-methyl-5-(diphosphooxymethyl)pyrimidine + H(+) = thiamine phosphate + diphosphate</text>
        <dbReference type="Rhea" id="RHEA:22328"/>
        <dbReference type="ChEBI" id="CHEBI:15378"/>
        <dbReference type="ChEBI" id="CHEBI:33019"/>
        <dbReference type="ChEBI" id="CHEBI:37575"/>
        <dbReference type="ChEBI" id="CHEBI:57841"/>
        <dbReference type="ChEBI" id="CHEBI:58296"/>
        <dbReference type="EC" id="2.5.1.3"/>
    </reaction>
</comment>
<dbReference type="RefSeq" id="WP_209660567.1">
    <property type="nucleotide sequence ID" value="NZ_JAGGLI010000012.1"/>
</dbReference>
<organism evidence="13 14">
    <name type="scientific">Acetoanaerobium pronyense</name>
    <dbReference type="NCBI Taxonomy" id="1482736"/>
    <lineage>
        <taxon>Bacteria</taxon>
        <taxon>Bacillati</taxon>
        <taxon>Bacillota</taxon>
        <taxon>Clostridia</taxon>
        <taxon>Peptostreptococcales</taxon>
        <taxon>Filifactoraceae</taxon>
        <taxon>Acetoanaerobium</taxon>
    </lineage>
</organism>
<comment type="catalytic activity">
    <reaction evidence="7 9 10">
        <text>2-(2-carboxy-4-methylthiazol-5-yl)ethyl phosphate + 4-amino-2-methyl-5-(diphosphooxymethyl)pyrimidine + 2 H(+) = thiamine phosphate + CO2 + diphosphate</text>
        <dbReference type="Rhea" id="RHEA:47848"/>
        <dbReference type="ChEBI" id="CHEBI:15378"/>
        <dbReference type="ChEBI" id="CHEBI:16526"/>
        <dbReference type="ChEBI" id="CHEBI:33019"/>
        <dbReference type="ChEBI" id="CHEBI:37575"/>
        <dbReference type="ChEBI" id="CHEBI:57841"/>
        <dbReference type="ChEBI" id="CHEBI:62890"/>
        <dbReference type="EC" id="2.5.1.3"/>
    </reaction>
</comment>
<dbReference type="Gene3D" id="3.20.20.70">
    <property type="entry name" value="Aldolase class I"/>
    <property type="match status" value="1"/>
</dbReference>
<proteinExistence type="inferred from homology"/>
<evidence type="ECO:0000256" key="10">
    <source>
        <dbReference type="RuleBase" id="RU003826"/>
    </source>
</evidence>
<evidence type="ECO:0000256" key="6">
    <source>
        <dbReference type="ARBA" id="ARBA00047334"/>
    </source>
</evidence>
<evidence type="ECO:0000256" key="9">
    <source>
        <dbReference type="HAMAP-Rule" id="MF_00097"/>
    </source>
</evidence>
<dbReference type="EMBL" id="JAGGLI010000012">
    <property type="protein sequence ID" value="MBP2027503.1"/>
    <property type="molecule type" value="Genomic_DNA"/>
</dbReference>
<feature type="binding site" evidence="9">
    <location>
        <position position="71"/>
    </location>
    <ligand>
        <name>Mg(2+)</name>
        <dbReference type="ChEBI" id="CHEBI:18420"/>
    </ligand>
</feature>
<gene>
    <name evidence="9" type="primary">thiE</name>
    <name evidence="13" type="ORF">J2Z35_001300</name>
</gene>
<dbReference type="InterPro" id="IPR036206">
    <property type="entry name" value="ThiamineP_synth_sf"/>
</dbReference>
<keyword evidence="2 9" id="KW-0808">Transferase</keyword>
<comment type="function">
    <text evidence="9">Condenses 4-methyl-5-(beta-hydroxyethyl)thiazole monophosphate (THZ-P) and 2-methyl-4-amino-5-hydroxymethyl pyrimidine pyrophosphate (HMP-PP) to form thiamine monophosphate (TMP).</text>
</comment>
<sequence length="208" mass="23094">MCKKINYSLYLISDRNESLDEFLYKIEQSILGGVKIVQLREKNCSTLEYIEIGKRVKALTDSYNIPLIVNDRIDVALAIDASGIHLGQEDMPLDIARRIMGTEKLIGISTRNIDEATKAEINGADYIGVGAIFETDTKSDARKIHFDDIKKIKSSVDIPVLGIGGINKDNIHIVKMLNLDGICISSGILRDKNPKEAANILVEKFMSL</sequence>
<keyword evidence="14" id="KW-1185">Reference proteome</keyword>
<evidence type="ECO:0000256" key="7">
    <source>
        <dbReference type="ARBA" id="ARBA00047851"/>
    </source>
</evidence>
<accession>A0ABS4KID0</accession>
<feature type="domain" description="Thiamine phosphate synthase/TenI" evidence="12">
    <location>
        <begin position="9"/>
        <end position="188"/>
    </location>
</feature>
<feature type="binding site" evidence="9">
    <location>
        <begin position="135"/>
        <end position="137"/>
    </location>
    <ligand>
        <name>2-[(2R,5Z)-2-carboxy-4-methylthiazol-5(2H)-ylidene]ethyl phosphate</name>
        <dbReference type="ChEBI" id="CHEBI:62899"/>
    </ligand>
</feature>
<evidence type="ECO:0000256" key="2">
    <source>
        <dbReference type="ARBA" id="ARBA00022679"/>
    </source>
</evidence>
<evidence type="ECO:0000259" key="12">
    <source>
        <dbReference type="Pfam" id="PF02581"/>
    </source>
</evidence>
<keyword evidence="3 9" id="KW-0479">Metal-binding</keyword>
<dbReference type="SUPFAM" id="SSF51391">
    <property type="entry name" value="Thiamin phosphate synthase"/>
    <property type="match status" value="1"/>
</dbReference>
<dbReference type="CDD" id="cd00564">
    <property type="entry name" value="TMP_TenI"/>
    <property type="match status" value="1"/>
</dbReference>
<dbReference type="InterPro" id="IPR013785">
    <property type="entry name" value="Aldolase_TIM"/>
</dbReference>
<comment type="pathway">
    <text evidence="1 9 11">Cofactor biosynthesis; thiamine diphosphate biosynthesis; thiamine phosphate from 4-amino-2-methyl-5-diphosphomethylpyrimidine and 4-methyl-5-(2-phosphoethyl)-thiazole: step 1/1.</text>
</comment>
<comment type="cofactor">
    <cofactor evidence="9">
        <name>Mg(2+)</name>
        <dbReference type="ChEBI" id="CHEBI:18420"/>
    </cofactor>
    <text evidence="9">Binds 1 Mg(2+) ion per subunit.</text>
</comment>
<comment type="caution">
    <text evidence="13">The sequence shown here is derived from an EMBL/GenBank/DDBJ whole genome shotgun (WGS) entry which is preliminary data.</text>
</comment>
<keyword evidence="5 9" id="KW-0784">Thiamine biosynthesis</keyword>
<protein>
    <recommendedName>
        <fullName evidence="9">Thiamine-phosphate synthase</fullName>
        <shortName evidence="9">TP synthase</shortName>
        <shortName evidence="9">TPS</shortName>
        <ecNumber evidence="9">2.5.1.3</ecNumber>
    </recommendedName>
    <alternativeName>
        <fullName evidence="9">Thiamine-phosphate pyrophosphorylase</fullName>
        <shortName evidence="9">TMP pyrophosphorylase</shortName>
        <shortName evidence="9">TMP-PPase</shortName>
    </alternativeName>
</protein>
<dbReference type="InterPro" id="IPR022998">
    <property type="entry name" value="ThiamineP_synth_TenI"/>
</dbReference>
<name>A0ABS4KID0_9FIRM</name>
<evidence type="ECO:0000313" key="14">
    <source>
        <dbReference type="Proteomes" id="UP001314903"/>
    </source>
</evidence>
<dbReference type="InterPro" id="IPR034291">
    <property type="entry name" value="TMP_synthase"/>
</dbReference>
<dbReference type="PANTHER" id="PTHR20857:SF23">
    <property type="entry name" value="THIAMINE BIOSYNTHETIC BIFUNCTIONAL ENZYME"/>
    <property type="match status" value="1"/>
</dbReference>
<feature type="binding site" evidence="9">
    <location>
        <position position="109"/>
    </location>
    <ligand>
        <name>4-amino-2-methyl-5-(diphosphooxymethyl)pyrimidine</name>
        <dbReference type="ChEBI" id="CHEBI:57841"/>
    </ligand>
</feature>
<feature type="binding site" evidence="9">
    <location>
        <begin position="38"/>
        <end position="42"/>
    </location>
    <ligand>
        <name>4-amino-2-methyl-5-(diphosphooxymethyl)pyrimidine</name>
        <dbReference type="ChEBI" id="CHEBI:57841"/>
    </ligand>
</feature>
<evidence type="ECO:0000256" key="1">
    <source>
        <dbReference type="ARBA" id="ARBA00005165"/>
    </source>
</evidence>
<feature type="binding site" evidence="9">
    <location>
        <position position="90"/>
    </location>
    <ligand>
        <name>Mg(2+)</name>
        <dbReference type="ChEBI" id="CHEBI:18420"/>
    </ligand>
</feature>
<feature type="binding site" evidence="9">
    <location>
        <position position="138"/>
    </location>
    <ligand>
        <name>4-amino-2-methyl-5-(diphosphooxymethyl)pyrimidine</name>
        <dbReference type="ChEBI" id="CHEBI:57841"/>
    </ligand>
</feature>
<dbReference type="EC" id="2.5.1.3" evidence="9"/>
<evidence type="ECO:0000256" key="11">
    <source>
        <dbReference type="RuleBase" id="RU004253"/>
    </source>
</evidence>
<dbReference type="NCBIfam" id="TIGR00693">
    <property type="entry name" value="thiE"/>
    <property type="match status" value="1"/>
</dbReference>
<feature type="binding site" evidence="9">
    <location>
        <position position="165"/>
    </location>
    <ligand>
        <name>2-[(2R,5Z)-2-carboxy-4-methylthiazol-5(2H)-ylidene]ethyl phosphate</name>
        <dbReference type="ChEBI" id="CHEBI:62899"/>
    </ligand>
</feature>
<evidence type="ECO:0000256" key="8">
    <source>
        <dbReference type="ARBA" id="ARBA00047883"/>
    </source>
</evidence>
<evidence type="ECO:0000256" key="3">
    <source>
        <dbReference type="ARBA" id="ARBA00022723"/>
    </source>
</evidence>
<comment type="catalytic activity">
    <reaction evidence="8 9 10">
        <text>2-[(2R,5Z)-2-carboxy-4-methylthiazol-5(2H)-ylidene]ethyl phosphate + 4-amino-2-methyl-5-(diphosphooxymethyl)pyrimidine + 2 H(+) = thiamine phosphate + CO2 + diphosphate</text>
        <dbReference type="Rhea" id="RHEA:47844"/>
        <dbReference type="ChEBI" id="CHEBI:15378"/>
        <dbReference type="ChEBI" id="CHEBI:16526"/>
        <dbReference type="ChEBI" id="CHEBI:33019"/>
        <dbReference type="ChEBI" id="CHEBI:37575"/>
        <dbReference type="ChEBI" id="CHEBI:57841"/>
        <dbReference type="ChEBI" id="CHEBI:62899"/>
        <dbReference type="EC" id="2.5.1.3"/>
    </reaction>
</comment>